<accession>A0A511T691</accession>
<protein>
    <recommendedName>
        <fullName evidence="2">CAAX prenyl protease 2/Lysostaphin resistance protein A-like domain-containing protein</fullName>
    </recommendedName>
</protein>
<evidence type="ECO:0000259" key="2">
    <source>
        <dbReference type="Pfam" id="PF02517"/>
    </source>
</evidence>
<dbReference type="AlphaFoldDB" id="A0A511T691"/>
<keyword evidence="1" id="KW-1133">Transmembrane helix</keyword>
<dbReference type="EMBL" id="FOIB01000009">
    <property type="protein sequence ID" value="SEU33679.1"/>
    <property type="molecule type" value="Genomic_DNA"/>
</dbReference>
<feature type="transmembrane region" description="Helical" evidence="1">
    <location>
        <begin position="216"/>
        <end position="234"/>
    </location>
</feature>
<reference evidence="3 6" key="2">
    <citation type="submission" date="2019-07" db="EMBL/GenBank/DDBJ databases">
        <title>Whole genome shotgun sequence of Myxococcus fulvus NBRC 100333.</title>
        <authorList>
            <person name="Hosoyama A."/>
            <person name="Uohara A."/>
            <person name="Ohji S."/>
            <person name="Ichikawa N."/>
        </authorList>
    </citation>
    <scope>NUCLEOTIDE SEQUENCE [LARGE SCALE GENOMIC DNA]</scope>
    <source>
        <strain evidence="3 6">NBRC 100333</strain>
    </source>
</reference>
<dbReference type="OrthoDB" id="5495892at2"/>
<evidence type="ECO:0000313" key="5">
    <source>
        <dbReference type="Proteomes" id="UP000183760"/>
    </source>
</evidence>
<dbReference type="STRING" id="1334629.MFUL124B02_17370"/>
<feature type="domain" description="CAAX prenyl protease 2/Lysostaphin resistance protein A-like" evidence="2">
    <location>
        <begin position="139"/>
        <end position="230"/>
    </location>
</feature>
<gene>
    <name evidence="3" type="ORF">MFU01_47280</name>
    <name evidence="4" type="ORF">SAMN05443572_109343</name>
</gene>
<proteinExistence type="predicted"/>
<feature type="transmembrane region" description="Helical" evidence="1">
    <location>
        <begin position="44"/>
        <end position="60"/>
    </location>
</feature>
<dbReference type="GO" id="GO:0004175">
    <property type="term" value="F:endopeptidase activity"/>
    <property type="evidence" value="ECO:0007669"/>
    <property type="project" value="UniProtKB-ARBA"/>
</dbReference>
<dbReference type="NCBIfam" id="NF040593">
    <property type="entry name" value="CAAX_MXAN_2755"/>
    <property type="match status" value="1"/>
</dbReference>
<dbReference type="RefSeq" id="WP_074957602.1">
    <property type="nucleotide sequence ID" value="NZ_BJXR01000034.1"/>
</dbReference>
<name>A0A511T691_MYXFU</name>
<dbReference type="InterPro" id="IPR057384">
    <property type="entry name" value="CAAX_MXAN_2755"/>
</dbReference>
<dbReference type="GO" id="GO:0080120">
    <property type="term" value="P:CAAX-box protein maturation"/>
    <property type="evidence" value="ECO:0007669"/>
    <property type="project" value="UniProtKB-ARBA"/>
</dbReference>
<evidence type="ECO:0000313" key="4">
    <source>
        <dbReference type="EMBL" id="SEU33679.1"/>
    </source>
</evidence>
<feature type="transmembrane region" description="Helical" evidence="1">
    <location>
        <begin position="177"/>
        <end position="196"/>
    </location>
</feature>
<evidence type="ECO:0000256" key="1">
    <source>
        <dbReference type="SAM" id="Phobius"/>
    </source>
</evidence>
<comment type="caution">
    <text evidence="3">The sequence shown here is derived from an EMBL/GenBank/DDBJ whole genome shotgun (WGS) entry which is preliminary data.</text>
</comment>
<keyword evidence="5" id="KW-1185">Reference proteome</keyword>
<organism evidence="3 6">
    <name type="scientific">Myxococcus fulvus</name>
    <dbReference type="NCBI Taxonomy" id="33"/>
    <lineage>
        <taxon>Bacteria</taxon>
        <taxon>Pseudomonadati</taxon>
        <taxon>Myxococcota</taxon>
        <taxon>Myxococcia</taxon>
        <taxon>Myxococcales</taxon>
        <taxon>Cystobacterineae</taxon>
        <taxon>Myxococcaceae</taxon>
        <taxon>Myxococcus</taxon>
    </lineage>
</organism>
<dbReference type="Proteomes" id="UP000183760">
    <property type="component" value="Unassembled WGS sequence"/>
</dbReference>
<dbReference type="Pfam" id="PF02517">
    <property type="entry name" value="Rce1-like"/>
    <property type="match status" value="1"/>
</dbReference>
<feature type="transmembrane region" description="Helical" evidence="1">
    <location>
        <begin position="80"/>
        <end position="104"/>
    </location>
</feature>
<evidence type="ECO:0000313" key="3">
    <source>
        <dbReference type="EMBL" id="GEN09691.1"/>
    </source>
</evidence>
<dbReference type="InterPro" id="IPR003675">
    <property type="entry name" value="Rce1/LyrA-like_dom"/>
</dbReference>
<keyword evidence="1" id="KW-0472">Membrane</keyword>
<dbReference type="EMBL" id="BJXR01000034">
    <property type="protein sequence ID" value="GEN09691.1"/>
    <property type="molecule type" value="Genomic_DNA"/>
</dbReference>
<evidence type="ECO:0000313" key="6">
    <source>
        <dbReference type="Proteomes" id="UP000321514"/>
    </source>
</evidence>
<reference evidence="4 5" key="1">
    <citation type="submission" date="2016-10" db="EMBL/GenBank/DDBJ databases">
        <authorList>
            <person name="Varghese N."/>
            <person name="Submissions S."/>
        </authorList>
    </citation>
    <scope>NUCLEOTIDE SEQUENCE [LARGE SCALE GENOMIC DNA]</scope>
    <source>
        <strain evidence="4 5">DSM 16525</strain>
    </source>
</reference>
<feature type="transmembrane region" description="Helical" evidence="1">
    <location>
        <begin position="19"/>
        <end position="37"/>
    </location>
</feature>
<sequence>MTQQSVATPWRPSAVQEAVGLWALGFAGIIAAFLAFGGTSIPKLVATVGFLYLPLIPMRWRDEDYRDYGLSARAWREDLLLFLKVSALVGPLFFLAFAGFVELLPHLPESLARHLTPLGGEVHFRLRLPPRFGEWVVDQLFVVALPEEFFYRGYLQARLRDAWPQGRKFLGARLGPAFWVTALLFALGHLAIFQTWRLSVFFPALLFGWMRERTGTVVGAALFHAACNLFVRVLEASFFGGP</sequence>
<dbReference type="NCBIfam" id="NF040914">
    <property type="entry name" value="Mrt_core"/>
    <property type="match status" value="1"/>
</dbReference>
<keyword evidence="1" id="KW-0812">Transmembrane</keyword>
<dbReference type="Proteomes" id="UP000321514">
    <property type="component" value="Unassembled WGS sequence"/>
</dbReference>